<dbReference type="NCBIfam" id="TIGR02937">
    <property type="entry name" value="sigma70-ECF"/>
    <property type="match status" value="1"/>
</dbReference>
<name>A0A0P7D5L7_9GAMM</name>
<dbReference type="Proteomes" id="UP000050378">
    <property type="component" value="Unassembled WGS sequence"/>
</dbReference>
<dbReference type="InterPro" id="IPR013249">
    <property type="entry name" value="RNA_pol_sigma70_r4_t2"/>
</dbReference>
<accession>A0A0P7D5L7</accession>
<dbReference type="SUPFAM" id="SSF88946">
    <property type="entry name" value="Sigma2 domain of RNA polymerase sigma factors"/>
    <property type="match status" value="1"/>
</dbReference>
<dbReference type="PATRIC" id="fig|570156.3.peg.3021"/>
<dbReference type="EMBL" id="LJTC01000005">
    <property type="protein sequence ID" value="KPM83916.1"/>
    <property type="molecule type" value="Genomic_DNA"/>
</dbReference>
<dbReference type="SUPFAM" id="SSF88659">
    <property type="entry name" value="Sigma3 and sigma4 domains of RNA polymerase sigma factors"/>
    <property type="match status" value="1"/>
</dbReference>
<keyword evidence="3" id="KW-0731">Sigma factor</keyword>
<feature type="domain" description="RNA polymerase sigma factor 70 region 4 type 2" evidence="6">
    <location>
        <begin position="111"/>
        <end position="161"/>
    </location>
</feature>
<evidence type="ECO:0000313" key="10">
    <source>
        <dbReference type="Proteomes" id="UP001377972"/>
    </source>
</evidence>
<protein>
    <submittedName>
        <fullName evidence="8">RNA polymerase sigma factor</fullName>
    </submittedName>
    <submittedName>
        <fullName evidence="7">RNA polymerase subunit sigma-70</fullName>
    </submittedName>
</protein>
<dbReference type="Pfam" id="PF04542">
    <property type="entry name" value="Sigma70_r2"/>
    <property type="match status" value="1"/>
</dbReference>
<proteinExistence type="inferred from homology"/>
<keyword evidence="2" id="KW-0805">Transcription regulation</keyword>
<dbReference type="CDD" id="cd06171">
    <property type="entry name" value="Sigma70_r4"/>
    <property type="match status" value="1"/>
</dbReference>
<dbReference type="InterPro" id="IPR013324">
    <property type="entry name" value="RNA_pol_sigma_r3/r4-like"/>
</dbReference>
<dbReference type="PANTHER" id="PTHR43133:SF46">
    <property type="entry name" value="RNA POLYMERASE SIGMA-70 FACTOR ECF SUBFAMILY"/>
    <property type="match status" value="1"/>
</dbReference>
<reference evidence="8 10" key="2">
    <citation type="submission" date="2023-01" db="EMBL/GenBank/DDBJ databases">
        <title>Trichodesmium-associated heterotrophic epibiont bacteria.</title>
        <authorList>
            <person name="Cleveland C.S."/>
            <person name="Webb E.A."/>
        </authorList>
    </citation>
    <scope>NUCLEOTIDE SEQUENCE [LARGE SCALE GENOMIC DNA]</scope>
    <source>
        <strain evidence="8 10">USCH2</strain>
    </source>
</reference>
<comment type="caution">
    <text evidence="7">The sequence shown here is derived from an EMBL/GenBank/DDBJ whole genome shotgun (WGS) entry which is preliminary data.</text>
</comment>
<keyword evidence="10" id="KW-1185">Reference proteome</keyword>
<dbReference type="RefSeq" id="WP_054552830.1">
    <property type="nucleotide sequence ID" value="NZ_JAQPZS010000011.1"/>
</dbReference>
<dbReference type="AlphaFoldDB" id="A0A0P7D5L7"/>
<sequence length="167" mass="18591">MKADVQINTLLNEYAPLLARVAATYEINQALQDELIQEMSLAVWRAFESNDSSPDVAFRGDASIKTYIARIAHNKAVDHVIKEQNRKEVASSESIDYTQALSAHKSPDDSLDLMAALRKLTLKYRQVLALQLEGFNQSEIAQTLGLSEDAVAKRASRARQQIASLME</sequence>
<evidence type="ECO:0000256" key="3">
    <source>
        <dbReference type="ARBA" id="ARBA00023082"/>
    </source>
</evidence>
<gene>
    <name evidence="7" type="ORF">AOG27_09755</name>
    <name evidence="8" type="ORF">PQI24_12695</name>
</gene>
<feature type="domain" description="RNA polymerase sigma-70 region 2" evidence="5">
    <location>
        <begin position="10"/>
        <end position="84"/>
    </location>
</feature>
<dbReference type="InterPro" id="IPR036388">
    <property type="entry name" value="WH-like_DNA-bd_sf"/>
</dbReference>
<evidence type="ECO:0000313" key="9">
    <source>
        <dbReference type="Proteomes" id="UP000050378"/>
    </source>
</evidence>
<dbReference type="InterPro" id="IPR007627">
    <property type="entry name" value="RNA_pol_sigma70_r2"/>
</dbReference>
<evidence type="ECO:0000256" key="2">
    <source>
        <dbReference type="ARBA" id="ARBA00023015"/>
    </source>
</evidence>
<evidence type="ECO:0000256" key="1">
    <source>
        <dbReference type="ARBA" id="ARBA00010641"/>
    </source>
</evidence>
<dbReference type="PANTHER" id="PTHR43133">
    <property type="entry name" value="RNA POLYMERASE ECF-TYPE SIGMA FACTO"/>
    <property type="match status" value="1"/>
</dbReference>
<dbReference type="Proteomes" id="UP001377972">
    <property type="component" value="Unassembled WGS sequence"/>
</dbReference>
<dbReference type="InterPro" id="IPR039425">
    <property type="entry name" value="RNA_pol_sigma-70-like"/>
</dbReference>
<dbReference type="Gene3D" id="1.10.1740.10">
    <property type="match status" value="1"/>
</dbReference>
<dbReference type="GO" id="GO:0003677">
    <property type="term" value="F:DNA binding"/>
    <property type="evidence" value="ECO:0007669"/>
    <property type="project" value="InterPro"/>
</dbReference>
<evidence type="ECO:0000313" key="7">
    <source>
        <dbReference type="EMBL" id="KPM83916.1"/>
    </source>
</evidence>
<dbReference type="STRING" id="570156.AOG27_09755"/>
<evidence type="ECO:0000313" key="8">
    <source>
        <dbReference type="EMBL" id="MEJ6496900.1"/>
    </source>
</evidence>
<keyword evidence="4" id="KW-0804">Transcription</keyword>
<reference evidence="7 9" key="1">
    <citation type="submission" date="2015-09" db="EMBL/GenBank/DDBJ databases">
        <title>Draft Genome Sequence of Pseudoalteromonas lipolytica UCD-48B.</title>
        <authorList>
            <person name="Krusor M."/>
            <person name="Coil D.A."/>
            <person name="Lang J.M."/>
            <person name="Eisen J.A."/>
            <person name="Alexiev A."/>
        </authorList>
    </citation>
    <scope>NUCLEOTIDE SEQUENCE [LARGE SCALE GENOMIC DNA]</scope>
    <source>
        <strain evidence="7 9">UCD-48B</strain>
    </source>
</reference>
<evidence type="ECO:0000259" key="5">
    <source>
        <dbReference type="Pfam" id="PF04542"/>
    </source>
</evidence>
<dbReference type="GO" id="GO:0016987">
    <property type="term" value="F:sigma factor activity"/>
    <property type="evidence" value="ECO:0007669"/>
    <property type="project" value="UniProtKB-KW"/>
</dbReference>
<dbReference type="Gene3D" id="1.10.10.10">
    <property type="entry name" value="Winged helix-like DNA-binding domain superfamily/Winged helix DNA-binding domain"/>
    <property type="match status" value="1"/>
</dbReference>
<dbReference type="EMBL" id="JAQPZS010000011">
    <property type="protein sequence ID" value="MEJ6496900.1"/>
    <property type="molecule type" value="Genomic_DNA"/>
</dbReference>
<dbReference type="InterPro" id="IPR014284">
    <property type="entry name" value="RNA_pol_sigma-70_dom"/>
</dbReference>
<evidence type="ECO:0000259" key="6">
    <source>
        <dbReference type="Pfam" id="PF08281"/>
    </source>
</evidence>
<dbReference type="OrthoDB" id="9782108at2"/>
<dbReference type="InterPro" id="IPR013325">
    <property type="entry name" value="RNA_pol_sigma_r2"/>
</dbReference>
<dbReference type="Pfam" id="PF08281">
    <property type="entry name" value="Sigma70_r4_2"/>
    <property type="match status" value="1"/>
</dbReference>
<dbReference type="GO" id="GO:0006352">
    <property type="term" value="P:DNA-templated transcription initiation"/>
    <property type="evidence" value="ECO:0007669"/>
    <property type="project" value="InterPro"/>
</dbReference>
<comment type="similarity">
    <text evidence="1">Belongs to the sigma-70 factor family. ECF subfamily.</text>
</comment>
<organism evidence="7 9">
    <name type="scientific">Pseudoalteromonas lipolytica</name>
    <dbReference type="NCBI Taxonomy" id="570156"/>
    <lineage>
        <taxon>Bacteria</taxon>
        <taxon>Pseudomonadati</taxon>
        <taxon>Pseudomonadota</taxon>
        <taxon>Gammaproteobacteria</taxon>
        <taxon>Alteromonadales</taxon>
        <taxon>Pseudoalteromonadaceae</taxon>
        <taxon>Pseudoalteromonas</taxon>
    </lineage>
</organism>
<evidence type="ECO:0000256" key="4">
    <source>
        <dbReference type="ARBA" id="ARBA00023163"/>
    </source>
</evidence>